<reference evidence="7 8" key="1">
    <citation type="submission" date="2017-10" db="EMBL/GenBank/DDBJ databases">
        <title>Two draft genome sequences of Pusillimonas sp. strains isolated from a nitrate- and radionuclide-contaminated groundwater in Russia.</title>
        <authorList>
            <person name="Grouzdev D.S."/>
            <person name="Tourova T.P."/>
            <person name="Goeva M.A."/>
            <person name="Babich T.L."/>
            <person name="Sokolova D.S."/>
            <person name="Abdullin R."/>
            <person name="Poltaraus A.B."/>
            <person name="Toshchakov S.V."/>
            <person name="Nazina T.N."/>
        </authorList>
    </citation>
    <scope>NUCLEOTIDE SEQUENCE [LARGE SCALE GENOMIC DNA]</scope>
    <source>
        <strain evidence="7 8">JR1/69-3-13</strain>
    </source>
</reference>
<dbReference type="Pfam" id="PF02954">
    <property type="entry name" value="HTH_8"/>
    <property type="match status" value="1"/>
</dbReference>
<dbReference type="SMART" id="SM00382">
    <property type="entry name" value="AAA"/>
    <property type="match status" value="1"/>
</dbReference>
<keyword evidence="3" id="KW-0805">Transcription regulation</keyword>
<protein>
    <submittedName>
        <fullName evidence="7">Sigma-54-dependent Fis family transcriptional regulator</fullName>
    </submittedName>
</protein>
<comment type="caution">
    <text evidence="7">The sequence shown here is derived from an EMBL/GenBank/DDBJ whole genome shotgun (WGS) entry which is preliminary data.</text>
</comment>
<dbReference type="SUPFAM" id="SSF55781">
    <property type="entry name" value="GAF domain-like"/>
    <property type="match status" value="1"/>
</dbReference>
<dbReference type="CDD" id="cd00009">
    <property type="entry name" value="AAA"/>
    <property type="match status" value="1"/>
</dbReference>
<keyword evidence="1" id="KW-0547">Nucleotide-binding</keyword>
<dbReference type="AlphaFoldDB" id="A0A2N4U9E2"/>
<gene>
    <name evidence="7" type="ORF">CR159_01020</name>
</gene>
<dbReference type="Pfam" id="PF25601">
    <property type="entry name" value="AAA_lid_14"/>
    <property type="match status" value="1"/>
</dbReference>
<sequence>MVRSKSKETKMVSVHSHGARVREVVESSPAPYSRVPPHITESWIRCISEYQLDPTIPRELYVVESHELLERQEQVAPVMRAAKSEMTVLFQQIAKSDYAIMLTDTEGVLLNFFGDPGFTHAASKSGLMPGAVWSERFQGTNGMGTCLAEQRPMMIHQDDHFLFRNTGLTCAAAPIFDWRGQILAVLDASGETHRVPGHVLDLVNMTVQEIENKIFVNEFSSHPLFMFHSRPEFVGTLNRGIIALDSDSCVLAASRNSLAQLGVTSNEIIGQPLDALFNVSFKSLLRESQKHGPAPFIVFDARHGRRFFATATSGQANSKSSLQVFATQVSAPALSNVPASGTLAPLNELQRGLDARMEHNIQTAMRVFDRDVAILLCGETGTGKELFAKAIHLSSNRADQPYVAINCASIPEQLIESELFGYKPGAFTGANKEGQTGKIFQANGGTLFLDEIGDMPLALQTRLLRVLEEREIAPLGGKAPTKLDIRLISATHCDLPEKIANNLFREDLYYRIQGVTLTLPPLRERTDRKELIQFVLEQESTDDAVVTISAPLMEILERHQWPGNIRQLRNVLRVMTALRDGNVLTPECLPADFLTGPKSDPAASAPITTSLLNPLELAEREALIQELRISHWNLSKLARQLKVSRNTLYRKLERLDINVTSREAC</sequence>
<dbReference type="InterPro" id="IPR035965">
    <property type="entry name" value="PAS-like_dom_sf"/>
</dbReference>
<dbReference type="FunFam" id="3.40.50.300:FF:000006">
    <property type="entry name" value="DNA-binding transcriptional regulator NtrC"/>
    <property type="match status" value="1"/>
</dbReference>
<dbReference type="Gene3D" id="3.40.50.300">
    <property type="entry name" value="P-loop containing nucleotide triphosphate hydrolases"/>
    <property type="match status" value="1"/>
</dbReference>
<dbReference type="GO" id="GO:0043565">
    <property type="term" value="F:sequence-specific DNA binding"/>
    <property type="evidence" value="ECO:0007669"/>
    <property type="project" value="InterPro"/>
</dbReference>
<keyword evidence="8" id="KW-1185">Reference proteome</keyword>
<keyword evidence="4" id="KW-0238">DNA-binding</keyword>
<dbReference type="PRINTS" id="PR01590">
    <property type="entry name" value="HTHFIS"/>
</dbReference>
<dbReference type="Gene3D" id="3.30.450.40">
    <property type="match status" value="1"/>
</dbReference>
<evidence type="ECO:0000313" key="8">
    <source>
        <dbReference type="Proteomes" id="UP000234190"/>
    </source>
</evidence>
<dbReference type="PROSITE" id="PS00675">
    <property type="entry name" value="SIGMA54_INTERACT_1"/>
    <property type="match status" value="1"/>
</dbReference>
<dbReference type="InterPro" id="IPR002078">
    <property type="entry name" value="Sigma_54_int"/>
</dbReference>
<dbReference type="Proteomes" id="UP000234190">
    <property type="component" value="Unassembled WGS sequence"/>
</dbReference>
<evidence type="ECO:0000256" key="1">
    <source>
        <dbReference type="ARBA" id="ARBA00022741"/>
    </source>
</evidence>
<dbReference type="InterPro" id="IPR029016">
    <property type="entry name" value="GAF-like_dom_sf"/>
</dbReference>
<dbReference type="GO" id="GO:0006355">
    <property type="term" value="P:regulation of DNA-templated transcription"/>
    <property type="evidence" value="ECO:0007669"/>
    <property type="project" value="InterPro"/>
</dbReference>
<evidence type="ECO:0000259" key="6">
    <source>
        <dbReference type="PROSITE" id="PS50045"/>
    </source>
</evidence>
<dbReference type="InterPro" id="IPR025944">
    <property type="entry name" value="Sigma_54_int_dom_CS"/>
</dbReference>
<dbReference type="Gene3D" id="1.10.8.60">
    <property type="match status" value="1"/>
</dbReference>
<dbReference type="SUPFAM" id="SSF52540">
    <property type="entry name" value="P-loop containing nucleoside triphosphate hydrolases"/>
    <property type="match status" value="1"/>
</dbReference>
<dbReference type="EMBL" id="PDNW01000001">
    <property type="protein sequence ID" value="PLC51643.1"/>
    <property type="molecule type" value="Genomic_DNA"/>
</dbReference>
<proteinExistence type="predicted"/>
<evidence type="ECO:0000313" key="7">
    <source>
        <dbReference type="EMBL" id="PLC51643.1"/>
    </source>
</evidence>
<dbReference type="Pfam" id="PF01590">
    <property type="entry name" value="GAF"/>
    <property type="match status" value="1"/>
</dbReference>
<keyword evidence="2" id="KW-0067">ATP-binding</keyword>
<feature type="domain" description="Sigma-54 factor interaction" evidence="6">
    <location>
        <begin position="350"/>
        <end position="577"/>
    </location>
</feature>
<evidence type="ECO:0000256" key="5">
    <source>
        <dbReference type="ARBA" id="ARBA00023163"/>
    </source>
</evidence>
<name>A0A2N4U9E2_9BURK</name>
<dbReference type="InterPro" id="IPR027417">
    <property type="entry name" value="P-loop_NTPase"/>
</dbReference>
<dbReference type="PROSITE" id="PS00688">
    <property type="entry name" value="SIGMA54_INTERACT_3"/>
    <property type="match status" value="1"/>
</dbReference>
<dbReference type="Gene3D" id="1.10.10.60">
    <property type="entry name" value="Homeodomain-like"/>
    <property type="match status" value="1"/>
</dbReference>
<dbReference type="SUPFAM" id="SSF55785">
    <property type="entry name" value="PYP-like sensor domain (PAS domain)"/>
    <property type="match status" value="1"/>
</dbReference>
<dbReference type="PROSITE" id="PS00676">
    <property type="entry name" value="SIGMA54_INTERACT_2"/>
    <property type="match status" value="1"/>
</dbReference>
<evidence type="ECO:0000256" key="2">
    <source>
        <dbReference type="ARBA" id="ARBA00022840"/>
    </source>
</evidence>
<dbReference type="GO" id="GO:0005524">
    <property type="term" value="F:ATP binding"/>
    <property type="evidence" value="ECO:0007669"/>
    <property type="project" value="UniProtKB-KW"/>
</dbReference>
<dbReference type="InterPro" id="IPR058031">
    <property type="entry name" value="AAA_lid_NorR"/>
</dbReference>
<dbReference type="InterPro" id="IPR003018">
    <property type="entry name" value="GAF"/>
</dbReference>
<dbReference type="InterPro" id="IPR025662">
    <property type="entry name" value="Sigma_54_int_dom_ATP-bd_1"/>
</dbReference>
<dbReference type="InterPro" id="IPR025943">
    <property type="entry name" value="Sigma_54_int_dom_ATP-bd_2"/>
</dbReference>
<dbReference type="InterPro" id="IPR009057">
    <property type="entry name" value="Homeodomain-like_sf"/>
</dbReference>
<organism evidence="7 8">
    <name type="scientific">Pollutimonas subterranea</name>
    <dbReference type="NCBI Taxonomy" id="2045210"/>
    <lineage>
        <taxon>Bacteria</taxon>
        <taxon>Pseudomonadati</taxon>
        <taxon>Pseudomonadota</taxon>
        <taxon>Betaproteobacteria</taxon>
        <taxon>Burkholderiales</taxon>
        <taxon>Alcaligenaceae</taxon>
        <taxon>Pollutimonas</taxon>
    </lineage>
</organism>
<dbReference type="PROSITE" id="PS50045">
    <property type="entry name" value="SIGMA54_INTERACT_4"/>
    <property type="match status" value="1"/>
</dbReference>
<keyword evidence="5" id="KW-0804">Transcription</keyword>
<dbReference type="PANTHER" id="PTHR32071">
    <property type="entry name" value="TRANSCRIPTIONAL REGULATORY PROTEIN"/>
    <property type="match status" value="1"/>
</dbReference>
<dbReference type="InterPro" id="IPR003593">
    <property type="entry name" value="AAA+_ATPase"/>
</dbReference>
<dbReference type="PANTHER" id="PTHR32071:SF77">
    <property type="entry name" value="TRANSCRIPTIONAL REGULATORY PROTEIN"/>
    <property type="match status" value="1"/>
</dbReference>
<dbReference type="SUPFAM" id="SSF46689">
    <property type="entry name" value="Homeodomain-like"/>
    <property type="match status" value="1"/>
</dbReference>
<evidence type="ECO:0000256" key="4">
    <source>
        <dbReference type="ARBA" id="ARBA00023125"/>
    </source>
</evidence>
<dbReference type="Pfam" id="PF00158">
    <property type="entry name" value="Sigma54_activat"/>
    <property type="match status" value="1"/>
</dbReference>
<dbReference type="InterPro" id="IPR002197">
    <property type="entry name" value="HTH_Fis"/>
</dbReference>
<evidence type="ECO:0000256" key="3">
    <source>
        <dbReference type="ARBA" id="ARBA00023015"/>
    </source>
</evidence>
<accession>A0A2N4U9E2</accession>